<accession>A0AAP9LBJ0</accession>
<feature type="transmembrane region" description="Helical" evidence="1">
    <location>
        <begin position="154"/>
        <end position="175"/>
    </location>
</feature>
<reference evidence="4" key="1">
    <citation type="submission" date="2019-11" db="EMBL/GenBank/DDBJ databases">
        <authorList>
            <person name="Jee S."/>
        </authorList>
    </citation>
    <scope>NUCLEOTIDE SEQUENCE [LARGE SCALE GENOMIC DNA]</scope>
    <source>
        <strain evidence="4">PZ1</strain>
    </source>
</reference>
<dbReference type="AlphaFoldDB" id="A0AAP9LBJ0"/>
<dbReference type="Proteomes" id="UP000464054">
    <property type="component" value="Chromosome"/>
</dbReference>
<feature type="transmembrane region" description="Helical" evidence="1">
    <location>
        <begin position="41"/>
        <end position="59"/>
    </location>
</feature>
<feature type="transmembrane region" description="Helical" evidence="1">
    <location>
        <begin position="211"/>
        <end position="232"/>
    </location>
</feature>
<evidence type="ECO:0000313" key="4">
    <source>
        <dbReference type="Proteomes" id="UP000464054"/>
    </source>
</evidence>
<gene>
    <name evidence="2" type="ORF">ACIPSN_10745</name>
    <name evidence="3" type="ORF">GMX10_03415</name>
</gene>
<evidence type="ECO:0000313" key="2">
    <source>
        <dbReference type="EMBL" id="MFJ5321827.1"/>
    </source>
</evidence>
<keyword evidence="1" id="KW-0472">Membrane</keyword>
<proteinExistence type="predicted"/>
<dbReference type="RefSeq" id="WP_072012450.1">
    <property type="nucleotide sequence ID" value="NZ_CP046377.1"/>
</dbReference>
<dbReference type="Pfam" id="PF01066">
    <property type="entry name" value="CDP-OH_P_transf"/>
    <property type="match status" value="1"/>
</dbReference>
<sequence length="246" mass="27907">MIIKPLTTNVIISLVAHLYTSSGLLCSVMIFNSILSDNIRTAIIWMMISILIDLTDGTLARSVNVTRYTPFIDGVKMDYLVDFINVTFLPLILIYKAGWIPNESIIFISVPLIASLFNYCLVKKKAHSAGFFQGFPAFYSILCLYLYILDGAFSRYLIVVLLHVVAIAELLPIMFLRARGAYKYSKVVNVGGTLWLIFLLAIFYTMPKYSYTLVMVSLIYPLLYVILSIIAYHDYKNNFKVTQGIQ</sequence>
<evidence type="ECO:0000313" key="5">
    <source>
        <dbReference type="Proteomes" id="UP001617714"/>
    </source>
</evidence>
<keyword evidence="1" id="KW-1133">Transmembrane helix</keyword>
<dbReference type="Gene3D" id="1.20.120.1760">
    <property type="match status" value="1"/>
</dbReference>
<dbReference type="InterPro" id="IPR000462">
    <property type="entry name" value="CDP-OH_P_trans"/>
</dbReference>
<dbReference type="GO" id="GO:0016020">
    <property type="term" value="C:membrane"/>
    <property type="evidence" value="ECO:0007669"/>
    <property type="project" value="InterPro"/>
</dbReference>
<feature type="transmembrane region" description="Helical" evidence="1">
    <location>
        <begin position="12"/>
        <end position="35"/>
    </location>
</feature>
<reference evidence="3" key="2">
    <citation type="journal article" date="2022" name="Plant Pathol J">
        <title>Comparative Genomic Analysis of Pathogenic Factors of Pectobacterium Species Isolated in South Korea Using Whole-Genome Sequencing.</title>
        <authorList>
            <person name="Jee S."/>
            <person name="Kang I.J."/>
            <person name="Bak G."/>
            <person name="Kang S."/>
            <person name="Lee J."/>
            <person name="Heu S."/>
            <person name="Hwang I."/>
        </authorList>
    </citation>
    <scope>NUCLEOTIDE SEQUENCE</scope>
    <source>
        <strain evidence="3">PZ1</strain>
    </source>
</reference>
<organism evidence="3 4">
    <name type="scientific">Pectobacterium parvum</name>
    <dbReference type="NCBI Taxonomy" id="2778550"/>
    <lineage>
        <taxon>Bacteria</taxon>
        <taxon>Pseudomonadati</taxon>
        <taxon>Pseudomonadota</taxon>
        <taxon>Gammaproteobacteria</taxon>
        <taxon>Enterobacterales</taxon>
        <taxon>Pectobacteriaceae</taxon>
        <taxon>Pectobacterium</taxon>
    </lineage>
</organism>
<dbReference type="GO" id="GO:0008654">
    <property type="term" value="P:phospholipid biosynthetic process"/>
    <property type="evidence" value="ECO:0007669"/>
    <property type="project" value="InterPro"/>
</dbReference>
<reference evidence="2 5" key="3">
    <citation type="submission" date="2024-10" db="EMBL/GenBank/DDBJ databases">
        <authorList>
            <person name="Lu C.-H."/>
        </authorList>
    </citation>
    <scope>NUCLEOTIDE SEQUENCE [LARGE SCALE GENOMIC DNA]</scope>
    <source>
        <strain evidence="2 5">22QBSP01-2</strain>
    </source>
</reference>
<name>A0AAP9LBJ0_9GAMM</name>
<dbReference type="EMBL" id="JBIXKD010000009">
    <property type="protein sequence ID" value="MFJ5321827.1"/>
    <property type="molecule type" value="Genomic_DNA"/>
</dbReference>
<dbReference type="EMBL" id="CP046377">
    <property type="protein sequence ID" value="QHQ23233.1"/>
    <property type="molecule type" value="Genomic_DNA"/>
</dbReference>
<feature type="transmembrane region" description="Helical" evidence="1">
    <location>
        <begin position="79"/>
        <end position="98"/>
    </location>
</feature>
<feature type="transmembrane region" description="Helical" evidence="1">
    <location>
        <begin position="129"/>
        <end position="148"/>
    </location>
</feature>
<dbReference type="InterPro" id="IPR043130">
    <property type="entry name" value="CDP-OH_PTrfase_TM_dom"/>
</dbReference>
<evidence type="ECO:0000313" key="3">
    <source>
        <dbReference type="EMBL" id="QHQ23233.1"/>
    </source>
</evidence>
<evidence type="ECO:0000256" key="1">
    <source>
        <dbReference type="SAM" id="Phobius"/>
    </source>
</evidence>
<protein>
    <submittedName>
        <fullName evidence="2">CDP-alcohol phosphatidyltransferase family protein</fullName>
    </submittedName>
</protein>
<dbReference type="Proteomes" id="UP001617714">
    <property type="component" value="Unassembled WGS sequence"/>
</dbReference>
<keyword evidence="5" id="KW-1185">Reference proteome</keyword>
<dbReference type="GO" id="GO:0016780">
    <property type="term" value="F:phosphotransferase activity, for other substituted phosphate groups"/>
    <property type="evidence" value="ECO:0007669"/>
    <property type="project" value="InterPro"/>
</dbReference>
<feature type="transmembrane region" description="Helical" evidence="1">
    <location>
        <begin position="104"/>
        <end position="122"/>
    </location>
</feature>
<feature type="transmembrane region" description="Helical" evidence="1">
    <location>
        <begin position="187"/>
        <end position="205"/>
    </location>
</feature>
<keyword evidence="1" id="KW-0812">Transmembrane</keyword>